<dbReference type="EMBL" id="MHWD01000012">
    <property type="protein sequence ID" value="OHB04230.1"/>
    <property type="molecule type" value="Genomic_DNA"/>
</dbReference>
<keyword evidence="1" id="KW-0812">Transmembrane</keyword>
<proteinExistence type="predicted"/>
<dbReference type="Pfam" id="PF13620">
    <property type="entry name" value="CarboxypepD_reg"/>
    <property type="match status" value="1"/>
</dbReference>
<organism evidence="2 3">
    <name type="scientific">Candidatus Zambryskibacteria bacterium RIFCSPLOWO2_01_FULL_43_17</name>
    <dbReference type="NCBI Taxonomy" id="1802760"/>
    <lineage>
        <taxon>Bacteria</taxon>
        <taxon>Candidatus Zambryskiibacteriota</taxon>
    </lineage>
</organism>
<evidence type="ECO:0000313" key="3">
    <source>
        <dbReference type="Proteomes" id="UP000179283"/>
    </source>
</evidence>
<keyword evidence="1" id="KW-1133">Transmembrane helix</keyword>
<gene>
    <name evidence="2" type="ORF">A2920_00775</name>
</gene>
<dbReference type="Proteomes" id="UP000179283">
    <property type="component" value="Unassembled WGS sequence"/>
</dbReference>
<reference evidence="2 3" key="1">
    <citation type="journal article" date="2016" name="Nat. Commun.">
        <title>Thousands of microbial genomes shed light on interconnected biogeochemical processes in an aquifer system.</title>
        <authorList>
            <person name="Anantharaman K."/>
            <person name="Brown C.T."/>
            <person name="Hug L.A."/>
            <person name="Sharon I."/>
            <person name="Castelle C.J."/>
            <person name="Probst A.J."/>
            <person name="Thomas B.C."/>
            <person name="Singh A."/>
            <person name="Wilkins M.J."/>
            <person name="Karaoz U."/>
            <person name="Brodie E.L."/>
            <person name="Williams K.H."/>
            <person name="Hubbard S.S."/>
            <person name="Banfield J.F."/>
        </authorList>
    </citation>
    <scope>NUCLEOTIDE SEQUENCE [LARGE SCALE GENOMIC DNA]</scope>
</reference>
<keyword evidence="1" id="KW-0472">Membrane</keyword>
<dbReference type="AlphaFoldDB" id="A0A1G2U5K6"/>
<sequence>MLKARTHLDKHGGFSLVELIIGSAVFALIAVSVYQSYTSLISLVSAARVKVTATDLVNEQFELIRNLSYSQVGISGGLPSGVLAQSETFVRDNGTFELTRTIRNIDDPFDGTIGGAPNDLSPADYKLVELSLSCPNCKNFPEFSVVGRVAPKNLETASTNGALFVRVFNGNGEPVSGANVHIVNSQATTTITIDDVTDNNGMLQIVDAPPGANAYKITISKTGYTTDMTEDATLENPNPSKPHATVALQQVTQISFVIDQISTARVSTITDNCSVVPSISFDMVGSKLIGTNPDVYKFDQTFTTDSSGQKTVSNLEWDTYNLALNSTTHYLAGVNPLLPVSILPGAVQNIDLILTVANPKHLLVTVKDSATSLPLSGVQVNLSGNGIDETLTTGLGFLGQSDWSGGGGQNNFVNETQYLTSDGNIGTSNPAGEIKLANTFGQYAVSGTLTSSTFDTGTTSNWNSLVWVPTAQPVETGSDNVLFQVSTAPTNDATTTWSYLGPDGTGGSFYDVSNQNISNVHNGDRYLRYKVFLNTASTTFSPNIADVSFTFTSSCILPGQVIFSGLASGSYTLTLSKAGYATQIVPVNVSSNWQQQEVILAP</sequence>
<dbReference type="SUPFAM" id="SSF49464">
    <property type="entry name" value="Carboxypeptidase regulatory domain-like"/>
    <property type="match status" value="1"/>
</dbReference>
<dbReference type="Gene3D" id="2.60.40.1120">
    <property type="entry name" value="Carboxypeptidase-like, regulatory domain"/>
    <property type="match status" value="1"/>
</dbReference>
<dbReference type="InterPro" id="IPR008969">
    <property type="entry name" value="CarboxyPept-like_regulatory"/>
</dbReference>
<name>A0A1G2U5K6_9BACT</name>
<comment type="caution">
    <text evidence="2">The sequence shown here is derived from an EMBL/GenBank/DDBJ whole genome shotgun (WGS) entry which is preliminary data.</text>
</comment>
<evidence type="ECO:0000313" key="2">
    <source>
        <dbReference type="EMBL" id="OHB04230.1"/>
    </source>
</evidence>
<protein>
    <submittedName>
        <fullName evidence="2">Uncharacterized protein</fullName>
    </submittedName>
</protein>
<feature type="transmembrane region" description="Helical" evidence="1">
    <location>
        <begin position="12"/>
        <end position="34"/>
    </location>
</feature>
<evidence type="ECO:0000256" key="1">
    <source>
        <dbReference type="SAM" id="Phobius"/>
    </source>
</evidence>
<dbReference type="InterPro" id="IPR012902">
    <property type="entry name" value="N_methyl_site"/>
</dbReference>
<accession>A0A1G2U5K6</accession>
<dbReference type="PROSITE" id="PS00409">
    <property type="entry name" value="PROKAR_NTER_METHYL"/>
    <property type="match status" value="1"/>
</dbReference>
<dbReference type="NCBIfam" id="TIGR02532">
    <property type="entry name" value="IV_pilin_GFxxxE"/>
    <property type="match status" value="1"/>
</dbReference>